<dbReference type="Proteomes" id="UP000249467">
    <property type="component" value="Unassembled WGS sequence"/>
</dbReference>
<dbReference type="InterPro" id="IPR003660">
    <property type="entry name" value="HAMP_dom"/>
</dbReference>
<keyword evidence="1" id="KW-0812">Transmembrane</keyword>
<dbReference type="GO" id="GO:0016020">
    <property type="term" value="C:membrane"/>
    <property type="evidence" value="ECO:0007669"/>
    <property type="project" value="InterPro"/>
</dbReference>
<evidence type="ECO:0000313" key="4">
    <source>
        <dbReference type="Proteomes" id="UP000249467"/>
    </source>
</evidence>
<name>A0A2W4YQA0_9CYAN</name>
<gene>
    <name evidence="3" type="ORF">DCF19_00660</name>
</gene>
<dbReference type="PROSITE" id="PS50885">
    <property type="entry name" value="HAMP"/>
    <property type="match status" value="1"/>
</dbReference>
<feature type="domain" description="HAMP" evidence="2">
    <location>
        <begin position="320"/>
        <end position="374"/>
    </location>
</feature>
<evidence type="ECO:0000256" key="1">
    <source>
        <dbReference type="SAM" id="Phobius"/>
    </source>
</evidence>
<keyword evidence="1" id="KW-1133">Transmembrane helix</keyword>
<dbReference type="GO" id="GO:0007165">
    <property type="term" value="P:signal transduction"/>
    <property type="evidence" value="ECO:0007669"/>
    <property type="project" value="InterPro"/>
</dbReference>
<dbReference type="EMBL" id="QBML01000001">
    <property type="protein sequence ID" value="PZO45038.1"/>
    <property type="molecule type" value="Genomic_DNA"/>
</dbReference>
<accession>A0A2W4YQA0</accession>
<reference evidence="3 4" key="2">
    <citation type="submission" date="2018-06" db="EMBL/GenBank/DDBJ databases">
        <title>Metagenomic assembly of (sub)arctic Cyanobacteria and their associated microbiome from non-axenic cultures.</title>
        <authorList>
            <person name="Baurain D."/>
        </authorList>
    </citation>
    <scope>NUCLEOTIDE SEQUENCE [LARGE SCALE GENOMIC DNA]</scope>
    <source>
        <strain evidence="3">ULC066bin1</strain>
    </source>
</reference>
<sequence>MDIKWKSQLLLFMVAITTSSLSAYWGFGASNATIESAKKRELNVTATLIQNNINEQINKAAARASMVSSLPSIKQAFRTKDREAIATRLLPAMIIQRDQFGVREGQFILPPAISFLRIYALKDGQGEDLSGFRQMILIANRTGEPQRGIEIGRRGLSIRAVYPVKDDDGLIGSFEIGMSFASILMQTKTNTGFDVGVFIDDKLMTEVAKLNPRPDSERIVGGYQAVEVTDWAALKPLLSPAMFAKARDVSVDLLTVNGNDYGLVLVPVLDYKGERIGAVVAVRDFSEFQTQQRWAITGVVAMAGLQIVLLTGALLIVVNAMLLKPFEAIAIASNQLADGKPAFELEDLAIRNDEIGGMARSLRTLATKGDEQESKNA</sequence>
<comment type="caution">
    <text evidence="3">The sequence shown here is derived from an EMBL/GenBank/DDBJ whole genome shotgun (WGS) entry which is preliminary data.</text>
</comment>
<dbReference type="AlphaFoldDB" id="A0A2W4YQA0"/>
<dbReference type="InterPro" id="IPR029151">
    <property type="entry name" value="Sensor-like_sf"/>
</dbReference>
<dbReference type="SUPFAM" id="SSF103190">
    <property type="entry name" value="Sensory domain-like"/>
    <property type="match status" value="1"/>
</dbReference>
<dbReference type="Pfam" id="PF14827">
    <property type="entry name" value="dCache_3"/>
    <property type="match status" value="1"/>
</dbReference>
<dbReference type="Gene3D" id="3.30.450.20">
    <property type="entry name" value="PAS domain"/>
    <property type="match status" value="1"/>
</dbReference>
<dbReference type="Gene3D" id="6.10.340.10">
    <property type="match status" value="1"/>
</dbReference>
<evidence type="ECO:0000313" key="3">
    <source>
        <dbReference type="EMBL" id="PZO45038.1"/>
    </source>
</evidence>
<reference evidence="3 4" key="1">
    <citation type="submission" date="2018-04" db="EMBL/GenBank/DDBJ databases">
        <authorList>
            <person name="Go L.Y."/>
            <person name="Mitchell J.A."/>
        </authorList>
    </citation>
    <scope>NUCLEOTIDE SEQUENCE [LARGE SCALE GENOMIC DNA]</scope>
    <source>
        <strain evidence="3">ULC066bin1</strain>
    </source>
</reference>
<feature type="transmembrane region" description="Helical" evidence="1">
    <location>
        <begin position="294"/>
        <end position="318"/>
    </location>
</feature>
<dbReference type="InterPro" id="IPR029150">
    <property type="entry name" value="dCache_3"/>
</dbReference>
<proteinExistence type="predicted"/>
<protein>
    <recommendedName>
        <fullName evidence="2">HAMP domain-containing protein</fullName>
    </recommendedName>
</protein>
<evidence type="ECO:0000259" key="2">
    <source>
        <dbReference type="PROSITE" id="PS50885"/>
    </source>
</evidence>
<organism evidence="3 4">
    <name type="scientific">Pseudanabaena frigida</name>
    <dbReference type="NCBI Taxonomy" id="945775"/>
    <lineage>
        <taxon>Bacteria</taxon>
        <taxon>Bacillati</taxon>
        <taxon>Cyanobacteriota</taxon>
        <taxon>Cyanophyceae</taxon>
        <taxon>Pseudanabaenales</taxon>
        <taxon>Pseudanabaenaceae</taxon>
        <taxon>Pseudanabaena</taxon>
    </lineage>
</organism>
<keyword evidence="1" id="KW-0472">Membrane</keyword>